<keyword evidence="3" id="KW-1185">Reference proteome</keyword>
<comment type="caution">
    <text evidence="2">The sequence shown here is derived from an EMBL/GenBank/DDBJ whole genome shotgun (WGS) entry which is preliminary data.</text>
</comment>
<accession>A0ABS8SXI1</accession>
<reference evidence="2 3" key="1">
    <citation type="journal article" date="2021" name="BMC Genomics">
        <title>Datura genome reveals duplications of psychoactive alkaloid biosynthetic genes and high mutation rate following tissue culture.</title>
        <authorList>
            <person name="Rajewski A."/>
            <person name="Carter-House D."/>
            <person name="Stajich J."/>
            <person name="Litt A."/>
        </authorList>
    </citation>
    <scope>NUCLEOTIDE SEQUENCE [LARGE SCALE GENOMIC DNA]</scope>
    <source>
        <strain evidence="2">AR-01</strain>
    </source>
</reference>
<organism evidence="2 3">
    <name type="scientific">Datura stramonium</name>
    <name type="common">Jimsonweed</name>
    <name type="synonym">Common thornapple</name>
    <dbReference type="NCBI Taxonomy" id="4076"/>
    <lineage>
        <taxon>Eukaryota</taxon>
        <taxon>Viridiplantae</taxon>
        <taxon>Streptophyta</taxon>
        <taxon>Embryophyta</taxon>
        <taxon>Tracheophyta</taxon>
        <taxon>Spermatophyta</taxon>
        <taxon>Magnoliopsida</taxon>
        <taxon>eudicotyledons</taxon>
        <taxon>Gunneridae</taxon>
        <taxon>Pentapetalae</taxon>
        <taxon>asterids</taxon>
        <taxon>lamiids</taxon>
        <taxon>Solanales</taxon>
        <taxon>Solanaceae</taxon>
        <taxon>Solanoideae</taxon>
        <taxon>Datureae</taxon>
        <taxon>Datura</taxon>
    </lineage>
</organism>
<sequence>MYNCCPDSGGLLELVKDEDLLLLSDLLTNGGGSNKDSTNKVGECLNAPLGKEIELIDGRGQIQGVQISNQIGKDTGNTDELEDEFALYNEEKDSSEDVDEDDVEPTIHDEVEEDENIDLSGNEDGYESDVHEELNIVKTYLKHI</sequence>
<dbReference type="Proteomes" id="UP000823775">
    <property type="component" value="Unassembled WGS sequence"/>
</dbReference>
<proteinExistence type="predicted"/>
<feature type="compositionally biased region" description="Acidic residues" evidence="1">
    <location>
        <begin position="93"/>
        <end position="117"/>
    </location>
</feature>
<name>A0ABS8SXI1_DATST</name>
<protein>
    <submittedName>
        <fullName evidence="2">Uncharacterized protein</fullName>
    </submittedName>
</protein>
<evidence type="ECO:0000313" key="2">
    <source>
        <dbReference type="EMBL" id="MCD7463082.1"/>
    </source>
</evidence>
<gene>
    <name evidence="2" type="ORF">HAX54_049906</name>
</gene>
<dbReference type="EMBL" id="JACEIK010000859">
    <property type="protein sequence ID" value="MCD7463082.1"/>
    <property type="molecule type" value="Genomic_DNA"/>
</dbReference>
<evidence type="ECO:0000256" key="1">
    <source>
        <dbReference type="SAM" id="MobiDB-lite"/>
    </source>
</evidence>
<feature type="region of interest" description="Disordered" evidence="1">
    <location>
        <begin position="90"/>
        <end position="128"/>
    </location>
</feature>
<evidence type="ECO:0000313" key="3">
    <source>
        <dbReference type="Proteomes" id="UP000823775"/>
    </source>
</evidence>